<evidence type="ECO:0000313" key="3">
    <source>
        <dbReference type="Proteomes" id="UP001500420"/>
    </source>
</evidence>
<dbReference type="AlphaFoldDB" id="A0AAV3T759"/>
<feature type="transmembrane region" description="Helical" evidence="1">
    <location>
        <begin position="246"/>
        <end position="267"/>
    </location>
</feature>
<name>A0AAV3T759_9EURY</name>
<comment type="caution">
    <text evidence="2">The sequence shown here is derived from an EMBL/GenBank/DDBJ whole genome shotgun (WGS) entry which is preliminary data.</text>
</comment>
<keyword evidence="1" id="KW-0812">Transmembrane</keyword>
<keyword evidence="1" id="KW-1133">Transmembrane helix</keyword>
<evidence type="ECO:0000313" key="2">
    <source>
        <dbReference type="EMBL" id="GAA0665521.1"/>
    </source>
</evidence>
<sequence>MYTALFLVIAVGAFAFAGAAQEPAITVEDPEYNFSEGDEFEINGTTYAVTSVGMTEPSGGGHGGGGGAHMEATIEWNVTEQGSAELATGPDNAIEYNDGEYEVVIENATNVSEFTLRQMPGDDVTVYTNDDGERVVEVQQDGETQIIPIDEYQGLQRFNFSEGDAIQYDGQNATVGNVTNGSVQLSWSEEVTEDVTLTEGGTTEEFGDETLVAHFPTDSSVVLSTNVDAYNEQADQQSFFHDRTDGLLMISFLSGATGFILLGMAYLPRRE</sequence>
<protein>
    <submittedName>
        <fullName evidence="2">Uncharacterized protein</fullName>
    </submittedName>
</protein>
<keyword evidence="3" id="KW-1185">Reference proteome</keyword>
<proteinExistence type="predicted"/>
<evidence type="ECO:0000256" key="1">
    <source>
        <dbReference type="SAM" id="Phobius"/>
    </source>
</evidence>
<dbReference type="EMBL" id="BAAADV010000001">
    <property type="protein sequence ID" value="GAA0665521.1"/>
    <property type="molecule type" value="Genomic_DNA"/>
</dbReference>
<organism evidence="2 3">
    <name type="scientific">Natronoarchaeum mannanilyticum</name>
    <dbReference type="NCBI Taxonomy" id="926360"/>
    <lineage>
        <taxon>Archaea</taxon>
        <taxon>Methanobacteriati</taxon>
        <taxon>Methanobacteriota</taxon>
        <taxon>Stenosarchaea group</taxon>
        <taxon>Halobacteria</taxon>
        <taxon>Halobacteriales</taxon>
        <taxon>Natronoarchaeaceae</taxon>
    </lineage>
</organism>
<keyword evidence="1" id="KW-0472">Membrane</keyword>
<accession>A0AAV3T759</accession>
<reference evidence="2 3" key="1">
    <citation type="journal article" date="2019" name="Int. J. Syst. Evol. Microbiol.">
        <title>The Global Catalogue of Microorganisms (GCM) 10K type strain sequencing project: providing services to taxonomists for standard genome sequencing and annotation.</title>
        <authorList>
            <consortium name="The Broad Institute Genomics Platform"/>
            <consortium name="The Broad Institute Genome Sequencing Center for Infectious Disease"/>
            <person name="Wu L."/>
            <person name="Ma J."/>
        </authorList>
    </citation>
    <scope>NUCLEOTIDE SEQUENCE [LARGE SCALE GENOMIC DNA]</scope>
    <source>
        <strain evidence="2 3">JCM 16328</strain>
    </source>
</reference>
<dbReference type="Proteomes" id="UP001500420">
    <property type="component" value="Unassembled WGS sequence"/>
</dbReference>
<gene>
    <name evidence="2" type="ORF">GCM10009020_08250</name>
</gene>